<dbReference type="InterPro" id="IPR025558">
    <property type="entry name" value="DUF4283"/>
</dbReference>
<accession>A0A438H011</accession>
<protein>
    <recommendedName>
        <fullName evidence="6">Reverse transcriptase domain-containing protein</fullName>
    </recommendedName>
</protein>
<evidence type="ECO:0000259" key="3">
    <source>
        <dbReference type="Pfam" id="PF14111"/>
    </source>
</evidence>
<dbReference type="InterPro" id="IPR043502">
    <property type="entry name" value="DNA/RNA_pol_sf"/>
</dbReference>
<dbReference type="SUPFAM" id="SSF56219">
    <property type="entry name" value="DNase I-like"/>
    <property type="match status" value="1"/>
</dbReference>
<dbReference type="Gene3D" id="3.60.10.10">
    <property type="entry name" value="Endonuclease/exonuclease/phosphatase"/>
    <property type="match status" value="1"/>
</dbReference>
<dbReference type="PANTHER" id="PTHR33116">
    <property type="entry name" value="REVERSE TRANSCRIPTASE ZINC-BINDING DOMAIN-CONTAINING PROTEIN-RELATED-RELATED"/>
    <property type="match status" value="1"/>
</dbReference>
<gene>
    <name evidence="4" type="ORF">CK203_063773</name>
</gene>
<feature type="region of interest" description="Disordered" evidence="1">
    <location>
        <begin position="273"/>
        <end position="296"/>
    </location>
</feature>
<sequence>MELQEVRAGGKSSTAKSYAEAVLGLNCKDTNVIKLKVSREEMEGNLQKLQQCLVASWKPKNKEDENMERLGNLWAYSWGLKSKLGLAKLERGRALLEFEDKREAYRVASSGSREMGGVKLGLDFWKPQTGCWAEEERAQDAWVRIFGLPVSLWSPAILKKIGEECGGEFRPSMLEIEVEEEFYSLALWWEIRPVVRRLLSAVEIRRRTEDRGDTFSRAEMRVGSVLLDSGTEGQLLPVDGRLLQDNGSGLESRNQIHGSRPREWACLDGKLNGSSSHGPSLGLKEQEKEGGLAKRDGSLGRKLKDILKVAVVPEAGPSSSNWAAGLGCHSSAVMEGLVREGPNDVQEKAGLLGCLFSRKRPTPEDVLMCWVPEEISREQRVDGFSSTDCALQEEAKRYALHFYTKGNQVMGTSLLLSSNFDRAPEGESFDRSGELEEELWGDKSTWLTVYEGNEVNVNEPWKLGEANRNRDKVRGKEGIDGASGIQATENEKGELWEECSLAKFSQFLESSLTGQREPIDSCPMKLKIISWNVRGANDSSKRKIIKNYIRSQRVDLMCIQETKIQEMSEGIVRSLGTGRFLDWRALNAEGAAGGILICWDKRVLDILDWEEGHFTLSCRFKFMENGVTWVFTGVYGPFTKMEREGMWEELGAVRGLWDDPWCLGGDFNITLFQQERSSQRRITSAMRRFAETVDELELVDMPLQGGEFTWNGGLNNQVWARLDRFLVSPTWLEMFNGATQIRLSRPISDHFPIVLEGVELEEGSASYRLAIKMKEIKKRLKVWNKEAELKKGAKDSFKKWVLLEEAHWRQHSRETWLREGDRNTGFFHRMASAHRRNNAMGRIKVNGEWLVEEQEVKEGIVNSFQQLLTEDMVWQADIGNIQVSCISQQDAECIEVPFAETEIHSALMEMNGDKAPGPDGFSVAFWQNAWAFAKEEIMEMFKEFHEHNTFVRSLNNTFLVVSSAQNAFVMGRQILDASLIANEVLQKMGFGNKWVGWMWSCVSSAKFSILVNGVPAGFFPSTRGLRQGDPLSPYLFVMGMEILDVLIRRAVEGDIFQDATFGVILFWFEAASGLRMNLAKSEIIPVGEVEEILELAAELGCRVGSLPSHYLGLPLGVPNRASSMWDGVEERVRRRLALWKRQYISKGGRITLIKNALASMPIYQMSIFRMPKKTQWRLGLRRIATLNRALLGKWTWRFACERDNLWKQVISMKYGQEDYGWRAKKVSGAAGVGVWKEIMKESEWCWENLAFLVGKGSKIKFWKDSWCTDTPLSQCFNHLFVLAVHRDASIEEMWDHHSGQGDWNLVFVRDFNDWELDMVGDLLRTLRGHRPSLEDDSVKWRQGSQG</sequence>
<dbReference type="SUPFAM" id="SSF56672">
    <property type="entry name" value="DNA/RNA polymerases"/>
    <property type="match status" value="1"/>
</dbReference>
<proteinExistence type="predicted"/>
<evidence type="ECO:0000259" key="2">
    <source>
        <dbReference type="Pfam" id="PF03372"/>
    </source>
</evidence>
<dbReference type="Proteomes" id="UP000288805">
    <property type="component" value="Unassembled WGS sequence"/>
</dbReference>
<organism evidence="4 5">
    <name type="scientific">Vitis vinifera</name>
    <name type="common">Grape</name>
    <dbReference type="NCBI Taxonomy" id="29760"/>
    <lineage>
        <taxon>Eukaryota</taxon>
        <taxon>Viridiplantae</taxon>
        <taxon>Streptophyta</taxon>
        <taxon>Embryophyta</taxon>
        <taxon>Tracheophyta</taxon>
        <taxon>Spermatophyta</taxon>
        <taxon>Magnoliopsida</taxon>
        <taxon>eudicotyledons</taxon>
        <taxon>Gunneridae</taxon>
        <taxon>Pentapetalae</taxon>
        <taxon>rosids</taxon>
        <taxon>Vitales</taxon>
        <taxon>Vitaceae</taxon>
        <taxon>Viteae</taxon>
        <taxon>Vitis</taxon>
    </lineage>
</organism>
<feature type="domain" description="Endonuclease/exonuclease/phosphatase" evidence="2">
    <location>
        <begin position="529"/>
        <end position="750"/>
    </location>
</feature>
<comment type="caution">
    <text evidence="4">The sequence shown here is derived from an EMBL/GenBank/DDBJ whole genome shotgun (WGS) entry which is preliminary data.</text>
</comment>
<dbReference type="InterPro" id="IPR005135">
    <property type="entry name" value="Endo/exonuclease/phosphatase"/>
</dbReference>
<dbReference type="GO" id="GO:0003824">
    <property type="term" value="F:catalytic activity"/>
    <property type="evidence" value="ECO:0007669"/>
    <property type="project" value="InterPro"/>
</dbReference>
<dbReference type="PANTHER" id="PTHR33116:SF78">
    <property type="entry name" value="OS12G0587133 PROTEIN"/>
    <property type="match status" value="1"/>
</dbReference>
<dbReference type="Pfam" id="PF14111">
    <property type="entry name" value="DUF4283"/>
    <property type="match status" value="1"/>
</dbReference>
<dbReference type="InterPro" id="IPR036691">
    <property type="entry name" value="Endo/exonu/phosph_ase_sf"/>
</dbReference>
<evidence type="ECO:0008006" key="6">
    <source>
        <dbReference type="Google" id="ProtNLM"/>
    </source>
</evidence>
<evidence type="ECO:0000313" key="4">
    <source>
        <dbReference type="EMBL" id="RVW77789.1"/>
    </source>
</evidence>
<reference evidence="4 5" key="1">
    <citation type="journal article" date="2018" name="PLoS Genet.">
        <title>Population sequencing reveals clonal diversity and ancestral inbreeding in the grapevine cultivar Chardonnay.</title>
        <authorList>
            <person name="Roach M.J."/>
            <person name="Johnson D.L."/>
            <person name="Bohlmann J."/>
            <person name="van Vuuren H.J."/>
            <person name="Jones S.J."/>
            <person name="Pretorius I.S."/>
            <person name="Schmidt S.A."/>
            <person name="Borneman A.R."/>
        </authorList>
    </citation>
    <scope>NUCLEOTIDE SEQUENCE [LARGE SCALE GENOMIC DNA]</scope>
    <source>
        <strain evidence="5">cv. Chardonnay</strain>
        <tissue evidence="4">Leaf</tissue>
    </source>
</reference>
<dbReference type="EMBL" id="QGNW01000307">
    <property type="protein sequence ID" value="RVW77789.1"/>
    <property type="molecule type" value="Genomic_DNA"/>
</dbReference>
<evidence type="ECO:0000256" key="1">
    <source>
        <dbReference type="SAM" id="MobiDB-lite"/>
    </source>
</evidence>
<dbReference type="Pfam" id="PF03372">
    <property type="entry name" value="Exo_endo_phos"/>
    <property type="match status" value="1"/>
</dbReference>
<feature type="compositionally biased region" description="Basic and acidic residues" evidence="1">
    <location>
        <begin position="284"/>
        <end position="296"/>
    </location>
</feature>
<name>A0A438H011_VITVI</name>
<evidence type="ECO:0000313" key="5">
    <source>
        <dbReference type="Proteomes" id="UP000288805"/>
    </source>
</evidence>
<feature type="domain" description="DUF4283" evidence="3">
    <location>
        <begin position="47"/>
        <end position="132"/>
    </location>
</feature>